<dbReference type="InterPro" id="IPR029058">
    <property type="entry name" value="AB_hydrolase_fold"/>
</dbReference>
<dbReference type="AlphaFoldDB" id="L8HZC2"/>
<dbReference type="STRING" id="72004.ENSBMUP00000031987"/>
<sequence length="309" mass="34387">MAREDPGDSLPPRAAFFTSRAPFPLSLFPCPLLESRDICIFHHEYAIIYNLNFVKGFHCYDEGDVRYITIFKTLAVFSLKEREKGNYGVSEELHGGEDTHPKSLPGKLRQPWSFGLALKLCPQALNLCSSSTRLDDHSKSQDDQIQISGLLGKEAELRDPGGQFLWAVSQRCPSPPMSNLISAGGQHQGVFRLPRCLGESAHIYDLIRKTLDVGLTDKAVPGRLVQADTGTSPKRRPGRGVTESSKKNLMALKKFVTVKFLNNSTVDPMDSEEFGFYRSGQAKKTIPSQDSTLYTEDCLGLKAMEDTWL</sequence>
<accession>L8HZC2</accession>
<dbReference type="Proteomes" id="UP000011080">
    <property type="component" value="Unassembled WGS sequence"/>
</dbReference>
<evidence type="ECO:0000313" key="2">
    <source>
        <dbReference type="Proteomes" id="UP000011080"/>
    </source>
</evidence>
<dbReference type="SUPFAM" id="SSF53474">
    <property type="entry name" value="alpha/beta-Hydrolases"/>
    <property type="match status" value="1"/>
</dbReference>
<organism evidence="1 2">
    <name type="scientific">Bos mutus</name>
    <name type="common">wild yak</name>
    <dbReference type="NCBI Taxonomy" id="72004"/>
    <lineage>
        <taxon>Eukaryota</taxon>
        <taxon>Metazoa</taxon>
        <taxon>Chordata</taxon>
        <taxon>Craniata</taxon>
        <taxon>Vertebrata</taxon>
        <taxon>Euteleostomi</taxon>
        <taxon>Mammalia</taxon>
        <taxon>Eutheria</taxon>
        <taxon>Laurasiatheria</taxon>
        <taxon>Artiodactyla</taxon>
        <taxon>Ruminantia</taxon>
        <taxon>Pecora</taxon>
        <taxon>Bovidae</taxon>
        <taxon>Bovinae</taxon>
        <taxon>Bos</taxon>
    </lineage>
</organism>
<reference evidence="1 2" key="1">
    <citation type="journal article" date="2012" name="Nat. Genet.">
        <title>The yak genome and adaptation to life at high altitude.</title>
        <authorList>
            <person name="Qiu Q."/>
            <person name="Zhang G."/>
            <person name="Ma T."/>
            <person name="Qian W."/>
            <person name="Wang J."/>
            <person name="Ye Z."/>
            <person name="Cao C."/>
            <person name="Hu Q."/>
            <person name="Kim J."/>
            <person name="Larkin D.M."/>
            <person name="Auvil L."/>
            <person name="Capitanu B."/>
            <person name="Ma J."/>
            <person name="Lewin H.A."/>
            <person name="Qian X."/>
            <person name="Lang Y."/>
            <person name="Zhou R."/>
            <person name="Wang L."/>
            <person name="Wang K."/>
            <person name="Xia J."/>
            <person name="Liao S."/>
            <person name="Pan S."/>
            <person name="Lu X."/>
            <person name="Hou H."/>
            <person name="Wang Y."/>
            <person name="Zang X."/>
            <person name="Yin Y."/>
            <person name="Ma H."/>
            <person name="Zhang J."/>
            <person name="Wang Z."/>
            <person name="Zhang Y."/>
            <person name="Zhang D."/>
            <person name="Yonezawa T."/>
            <person name="Hasegawa M."/>
            <person name="Zhong Y."/>
            <person name="Liu W."/>
            <person name="Zhang Y."/>
            <person name="Huang Z."/>
            <person name="Zhang S."/>
            <person name="Long R."/>
            <person name="Yang H."/>
            <person name="Wang J."/>
            <person name="Lenstra J.A."/>
            <person name="Cooper D.N."/>
            <person name="Wu Y."/>
            <person name="Wang J."/>
            <person name="Shi P."/>
            <person name="Wang J."/>
            <person name="Liu J."/>
        </authorList>
    </citation>
    <scope>NUCLEOTIDE SEQUENCE [LARGE SCALE GENOMIC DNA]</scope>
    <source>
        <strain evidence="2">yakQH1</strain>
    </source>
</reference>
<evidence type="ECO:0000313" key="1">
    <source>
        <dbReference type="EMBL" id="ELR49570.1"/>
    </source>
</evidence>
<dbReference type="EMBL" id="JH882403">
    <property type="protein sequence ID" value="ELR49570.1"/>
    <property type="molecule type" value="Genomic_DNA"/>
</dbReference>
<gene>
    <name evidence="1" type="ORF">M91_04107</name>
</gene>
<dbReference type="Gene3D" id="3.40.50.1820">
    <property type="entry name" value="alpha/beta hydrolase"/>
    <property type="match status" value="1"/>
</dbReference>
<protein>
    <submittedName>
        <fullName evidence="1">Uncharacterized protein</fullName>
    </submittedName>
</protein>
<dbReference type="Pfam" id="PF02089">
    <property type="entry name" value="Palm_thioest"/>
    <property type="match status" value="2"/>
</dbReference>
<proteinExistence type="predicted"/>
<name>L8HZC2_9CETA</name>